<dbReference type="InterPro" id="IPR050227">
    <property type="entry name" value="Rab"/>
</dbReference>
<dbReference type="InterPro" id="IPR027417">
    <property type="entry name" value="P-loop_NTPase"/>
</dbReference>
<dbReference type="Gene3D" id="3.40.50.300">
    <property type="entry name" value="P-loop containing nucleotide triphosphate hydrolases"/>
    <property type="match status" value="1"/>
</dbReference>
<keyword evidence="3" id="KW-0449">Lipoprotein</keyword>
<keyword evidence="5" id="KW-0472">Membrane</keyword>
<keyword evidence="2" id="KW-0342">GTP-binding</keyword>
<feature type="transmembrane region" description="Helical" evidence="5">
    <location>
        <begin position="229"/>
        <end position="247"/>
    </location>
</feature>
<dbReference type="Proteomes" id="UP000241890">
    <property type="component" value="Unassembled WGS sequence"/>
</dbReference>
<dbReference type="SMART" id="SM00173">
    <property type="entry name" value="RAS"/>
    <property type="match status" value="1"/>
</dbReference>
<dbReference type="OrthoDB" id="9989112at2759"/>
<evidence type="ECO:0000256" key="3">
    <source>
        <dbReference type="ARBA" id="ARBA00023288"/>
    </source>
</evidence>
<dbReference type="AlphaFoldDB" id="A0A2R5GMU6"/>
<dbReference type="EMBL" id="BEYU01000117">
    <property type="protein sequence ID" value="GBG32222.1"/>
    <property type="molecule type" value="Genomic_DNA"/>
</dbReference>
<dbReference type="GO" id="GO:0003924">
    <property type="term" value="F:GTPase activity"/>
    <property type="evidence" value="ECO:0007669"/>
    <property type="project" value="InterPro"/>
</dbReference>
<dbReference type="NCBIfam" id="TIGR00231">
    <property type="entry name" value="small_GTP"/>
    <property type="match status" value="1"/>
</dbReference>
<evidence type="ECO:0000256" key="5">
    <source>
        <dbReference type="SAM" id="Phobius"/>
    </source>
</evidence>
<dbReference type="InterPro" id="IPR001806">
    <property type="entry name" value="Small_GTPase"/>
</dbReference>
<sequence>MLEDDPYDHRFKLVLIGDSIGKTSILLQFTDGTFAADQNATCGVDFKVKMLQQGGKTIKATIWDMAGQERFRTIMSAYCRDTQGIILMYDVTHRGSFEGVNQWLEEVGKCTPGGTKDPILVLVGNKADLEEQRRVSTREGEACARQRGMLFFETSAKTKLGVKQMFQELVQKILDSPTLLEGTVASGGASRSGGMSSSNMEAGRTQAEEEGNDFCLPICMNVAKPITSMHVLGVFIFTLFIVISVNVKKNKLSLNSSFA</sequence>
<comment type="caution">
    <text evidence="6">The sequence shown here is derived from an EMBL/GenBank/DDBJ whole genome shotgun (WGS) entry which is preliminary data.</text>
</comment>
<accession>A0A2R5GMU6</accession>
<dbReference type="PROSITE" id="PS51419">
    <property type="entry name" value="RAB"/>
    <property type="match status" value="1"/>
</dbReference>
<dbReference type="SUPFAM" id="SSF52540">
    <property type="entry name" value="P-loop containing nucleoside triphosphate hydrolases"/>
    <property type="match status" value="1"/>
</dbReference>
<dbReference type="InParanoid" id="A0A2R5GMU6"/>
<dbReference type="SMART" id="SM00175">
    <property type="entry name" value="RAB"/>
    <property type="match status" value="1"/>
</dbReference>
<keyword evidence="7" id="KW-1185">Reference proteome</keyword>
<keyword evidence="1" id="KW-0547">Nucleotide-binding</keyword>
<evidence type="ECO:0000256" key="2">
    <source>
        <dbReference type="ARBA" id="ARBA00023134"/>
    </source>
</evidence>
<dbReference type="FunFam" id="3.40.50.300:FF:001129">
    <property type="entry name" value="ras-related protein Rab-44 isoform X2"/>
    <property type="match status" value="1"/>
</dbReference>
<dbReference type="CDD" id="cd00154">
    <property type="entry name" value="Rab"/>
    <property type="match status" value="1"/>
</dbReference>
<evidence type="ECO:0000313" key="6">
    <source>
        <dbReference type="EMBL" id="GBG32222.1"/>
    </source>
</evidence>
<protein>
    <submittedName>
        <fullName evidence="6">Ras-related protein Rab-18</fullName>
    </submittedName>
</protein>
<proteinExistence type="predicted"/>
<reference evidence="6 7" key="1">
    <citation type="submission" date="2017-12" db="EMBL/GenBank/DDBJ databases">
        <title>Sequencing, de novo assembly and annotation of complete genome of a new Thraustochytrid species, strain FCC1311.</title>
        <authorList>
            <person name="Sedici K."/>
            <person name="Godart F."/>
            <person name="Aiese Cigliano R."/>
            <person name="Sanseverino W."/>
            <person name="Barakat M."/>
            <person name="Ortet P."/>
            <person name="Marechal E."/>
            <person name="Cagnac O."/>
            <person name="Amato A."/>
        </authorList>
    </citation>
    <scope>NUCLEOTIDE SEQUENCE [LARGE SCALE GENOMIC DNA]</scope>
</reference>
<keyword evidence="5" id="KW-1133">Transmembrane helix</keyword>
<feature type="region of interest" description="Disordered" evidence="4">
    <location>
        <begin position="185"/>
        <end position="206"/>
    </location>
</feature>
<dbReference type="PROSITE" id="PS51421">
    <property type="entry name" value="RAS"/>
    <property type="match status" value="1"/>
</dbReference>
<dbReference type="Pfam" id="PF00071">
    <property type="entry name" value="Ras"/>
    <property type="match status" value="1"/>
</dbReference>
<evidence type="ECO:0000256" key="1">
    <source>
        <dbReference type="ARBA" id="ARBA00022741"/>
    </source>
</evidence>
<keyword evidence="5" id="KW-0812">Transmembrane</keyword>
<evidence type="ECO:0000256" key="4">
    <source>
        <dbReference type="SAM" id="MobiDB-lite"/>
    </source>
</evidence>
<gene>
    <name evidence="6" type="ORF">FCC1311_084472</name>
</gene>
<dbReference type="GO" id="GO:0005525">
    <property type="term" value="F:GTP binding"/>
    <property type="evidence" value="ECO:0007669"/>
    <property type="project" value="UniProtKB-KW"/>
</dbReference>
<feature type="compositionally biased region" description="Low complexity" evidence="4">
    <location>
        <begin position="186"/>
        <end position="198"/>
    </location>
</feature>
<dbReference type="InterPro" id="IPR005225">
    <property type="entry name" value="Small_GTP-bd"/>
</dbReference>
<name>A0A2R5GMU6_9STRA</name>
<evidence type="ECO:0000313" key="7">
    <source>
        <dbReference type="Proteomes" id="UP000241890"/>
    </source>
</evidence>
<dbReference type="SMART" id="SM00174">
    <property type="entry name" value="RHO"/>
    <property type="match status" value="1"/>
</dbReference>
<dbReference type="PRINTS" id="PR00449">
    <property type="entry name" value="RASTRNSFRMNG"/>
</dbReference>
<dbReference type="SMART" id="SM00177">
    <property type="entry name" value="ARF"/>
    <property type="match status" value="1"/>
</dbReference>
<dbReference type="SMART" id="SM00176">
    <property type="entry name" value="RAN"/>
    <property type="match status" value="1"/>
</dbReference>
<organism evidence="6 7">
    <name type="scientific">Hondaea fermentalgiana</name>
    <dbReference type="NCBI Taxonomy" id="2315210"/>
    <lineage>
        <taxon>Eukaryota</taxon>
        <taxon>Sar</taxon>
        <taxon>Stramenopiles</taxon>
        <taxon>Bigyra</taxon>
        <taxon>Labyrinthulomycetes</taxon>
        <taxon>Thraustochytrida</taxon>
        <taxon>Thraustochytriidae</taxon>
        <taxon>Hondaea</taxon>
    </lineage>
</organism>
<dbReference type="PANTHER" id="PTHR47977">
    <property type="entry name" value="RAS-RELATED PROTEIN RAB"/>
    <property type="match status" value="1"/>
</dbReference>